<proteinExistence type="predicted"/>
<reference evidence="2 3" key="1">
    <citation type="journal article" date="2015" name="Sci. Rep.">
        <title>The power of single molecule real-time sequencing technology in the de novo assembly of a eukaryotic genome.</title>
        <authorList>
            <person name="Sakai H."/>
            <person name="Naito K."/>
            <person name="Ogiso-Tanaka E."/>
            <person name="Takahashi Y."/>
            <person name="Iseki K."/>
            <person name="Muto C."/>
            <person name="Satou K."/>
            <person name="Teruya K."/>
            <person name="Shiroma A."/>
            <person name="Shimoji M."/>
            <person name="Hirano T."/>
            <person name="Itoh T."/>
            <person name="Kaga A."/>
            <person name="Tomooka N."/>
        </authorList>
    </citation>
    <scope>NUCLEOTIDE SEQUENCE [LARGE SCALE GENOMIC DNA]</scope>
    <source>
        <strain evidence="3">cv. Shumari</strain>
    </source>
</reference>
<dbReference type="PANTHER" id="PTHR35317">
    <property type="entry name" value="OS04G0629600 PROTEIN"/>
    <property type="match status" value="1"/>
</dbReference>
<dbReference type="OrthoDB" id="1435561at2759"/>
<dbReference type="Pfam" id="PF14223">
    <property type="entry name" value="Retrotran_gag_2"/>
    <property type="match status" value="1"/>
</dbReference>
<evidence type="ECO:0000256" key="1">
    <source>
        <dbReference type="SAM" id="Coils"/>
    </source>
</evidence>
<feature type="non-terminal residue" evidence="2">
    <location>
        <position position="129"/>
    </location>
</feature>
<accession>A0A0S3R6N5</accession>
<gene>
    <name evidence="2" type="primary">Vigan.01G430600</name>
    <name evidence="2" type="ORF">VIGAN_01430600</name>
</gene>
<keyword evidence="3" id="KW-1185">Reference proteome</keyword>
<dbReference type="PANTHER" id="PTHR35317:SF23">
    <property type="entry name" value="OS04G0629600 PROTEIN"/>
    <property type="match status" value="1"/>
</dbReference>
<name>A0A0S3R6N5_PHAAN</name>
<feature type="coiled-coil region" evidence="1">
    <location>
        <begin position="91"/>
        <end position="118"/>
    </location>
</feature>
<keyword evidence="1" id="KW-0175">Coiled coil</keyword>
<dbReference type="EMBL" id="AP015034">
    <property type="protein sequence ID" value="BAT76324.1"/>
    <property type="molecule type" value="Genomic_DNA"/>
</dbReference>
<sequence>MTKEIWNILQEGYDNTGKVKKIKLQSLQRQYELLGMEEQEYVVDYIGRIQMVVNAMRACDKVVKDKKIMEKILRTLTPQYDHIVVAIEERKSVEDMKVEELQNSLEAHEQRLLERKKTKNETGLNQALQ</sequence>
<evidence type="ECO:0000313" key="2">
    <source>
        <dbReference type="EMBL" id="BAT76324.1"/>
    </source>
</evidence>
<protein>
    <submittedName>
        <fullName evidence="2">Uncharacterized protein</fullName>
    </submittedName>
</protein>
<evidence type="ECO:0000313" key="3">
    <source>
        <dbReference type="Proteomes" id="UP000291084"/>
    </source>
</evidence>
<dbReference type="AlphaFoldDB" id="A0A0S3R6N5"/>
<organism evidence="2 3">
    <name type="scientific">Vigna angularis var. angularis</name>
    <dbReference type="NCBI Taxonomy" id="157739"/>
    <lineage>
        <taxon>Eukaryota</taxon>
        <taxon>Viridiplantae</taxon>
        <taxon>Streptophyta</taxon>
        <taxon>Embryophyta</taxon>
        <taxon>Tracheophyta</taxon>
        <taxon>Spermatophyta</taxon>
        <taxon>Magnoliopsida</taxon>
        <taxon>eudicotyledons</taxon>
        <taxon>Gunneridae</taxon>
        <taxon>Pentapetalae</taxon>
        <taxon>rosids</taxon>
        <taxon>fabids</taxon>
        <taxon>Fabales</taxon>
        <taxon>Fabaceae</taxon>
        <taxon>Papilionoideae</taxon>
        <taxon>50 kb inversion clade</taxon>
        <taxon>NPAAA clade</taxon>
        <taxon>indigoferoid/millettioid clade</taxon>
        <taxon>Phaseoleae</taxon>
        <taxon>Vigna</taxon>
    </lineage>
</organism>
<dbReference type="Proteomes" id="UP000291084">
    <property type="component" value="Chromosome 1"/>
</dbReference>